<dbReference type="Pfam" id="PF06719">
    <property type="entry name" value="AraC_N"/>
    <property type="match status" value="1"/>
</dbReference>
<dbReference type="PANTHER" id="PTHR43436">
    <property type="entry name" value="ARAC-FAMILY TRANSCRIPTIONAL REGULATOR"/>
    <property type="match status" value="1"/>
</dbReference>
<gene>
    <name evidence="2" type="ORF">J2Z28_003333</name>
</gene>
<name>A0ABS4RUX4_PAEXY</name>
<comment type="caution">
    <text evidence="2">The sequence shown here is derived from an EMBL/GenBank/DDBJ whole genome shotgun (WGS) entry which is preliminary data.</text>
</comment>
<proteinExistence type="predicted"/>
<protein>
    <recommendedName>
        <fullName evidence="1">Transcription regulator HTH AraC N-terminal domain-containing protein</fullName>
    </recommendedName>
</protein>
<organism evidence="2 3">
    <name type="scientific">Paenibacillus xylanexedens</name>
    <dbReference type="NCBI Taxonomy" id="528191"/>
    <lineage>
        <taxon>Bacteria</taxon>
        <taxon>Bacillati</taxon>
        <taxon>Bacillota</taxon>
        <taxon>Bacilli</taxon>
        <taxon>Bacillales</taxon>
        <taxon>Paenibacillaceae</taxon>
        <taxon>Paenibacillus</taxon>
    </lineage>
</organism>
<reference evidence="2 3" key="1">
    <citation type="submission" date="2021-03" db="EMBL/GenBank/DDBJ databases">
        <title>Genomic Encyclopedia of Type Strains, Phase IV (KMG-IV): sequencing the most valuable type-strain genomes for metagenomic binning, comparative biology and taxonomic classification.</title>
        <authorList>
            <person name="Goeker M."/>
        </authorList>
    </citation>
    <scope>NUCLEOTIDE SEQUENCE [LARGE SCALE GENOMIC DNA]</scope>
    <source>
        <strain evidence="2 3">DSM 21292</strain>
    </source>
</reference>
<sequence>MNLPVIGQIIKASADAPYLSLKLEFTLNQILEVLNECNIKVTFNENARRAMFVGQMESSIQDAVLRLVRLLKTPGEIPFLAPLYSLSISQLSHQRQTKKGQPQ</sequence>
<evidence type="ECO:0000259" key="1">
    <source>
        <dbReference type="Pfam" id="PF06719"/>
    </source>
</evidence>
<feature type="domain" description="Transcription regulator HTH AraC N-terminal" evidence="1">
    <location>
        <begin position="2"/>
        <end position="85"/>
    </location>
</feature>
<accession>A0ABS4RUX4</accession>
<dbReference type="Proteomes" id="UP000810207">
    <property type="component" value="Unassembled WGS sequence"/>
</dbReference>
<keyword evidence="3" id="KW-1185">Reference proteome</keyword>
<dbReference type="InterPro" id="IPR009594">
    <property type="entry name" value="Tscrpt_reg_HTH_AraC_N"/>
</dbReference>
<dbReference type="EMBL" id="JAGIKV010000011">
    <property type="protein sequence ID" value="MBP2246682.1"/>
    <property type="molecule type" value="Genomic_DNA"/>
</dbReference>
<evidence type="ECO:0000313" key="3">
    <source>
        <dbReference type="Proteomes" id="UP000810207"/>
    </source>
</evidence>
<evidence type="ECO:0000313" key="2">
    <source>
        <dbReference type="EMBL" id="MBP2246682.1"/>
    </source>
</evidence>
<dbReference type="PANTHER" id="PTHR43436:SF1">
    <property type="entry name" value="TRANSCRIPTIONAL REGULATORY PROTEIN"/>
    <property type="match status" value="1"/>
</dbReference>